<comment type="caution">
    <text evidence="1">The sequence shown here is derived from an EMBL/GenBank/DDBJ whole genome shotgun (WGS) entry which is preliminary data.</text>
</comment>
<proteinExistence type="predicted"/>
<protein>
    <submittedName>
        <fullName evidence="1">Uncharacterized protein</fullName>
    </submittedName>
</protein>
<sequence>MTGNYLVVSDFDPNLVKDADVEWGKRIGPLWVETLKLWRTNSVNFGHLFSKTPCVSGSLAAGISGKTLFQSFPPPEPDFHPTGVLFTNKLHIVWNGNWLAGQKGTTILAANLFGRISLSPVVQTTTVYLETMFPNLIPLWTIKESGWTSTDPFHFSKVVDLAQLRFTIELTAAEMFFGYYPFAVNLDGPSPWELSALCIRHRMIMKQLMIRSRSDQVQTLVELGWPKTIVDCSYKERLKEMS</sequence>
<evidence type="ECO:0000313" key="2">
    <source>
        <dbReference type="Proteomes" id="UP000228996"/>
    </source>
</evidence>
<accession>A0A2M6XC98</accession>
<dbReference type="EMBL" id="PEYO01000018">
    <property type="protein sequence ID" value="PIU03292.1"/>
    <property type="molecule type" value="Genomic_DNA"/>
</dbReference>
<evidence type="ECO:0000313" key="1">
    <source>
        <dbReference type="EMBL" id="PIU03292.1"/>
    </source>
</evidence>
<dbReference type="AlphaFoldDB" id="A0A2M6XC98"/>
<organism evidence="1 2">
    <name type="scientific">Candidatus Shapirobacteria bacterium CG08_land_8_20_14_0_20_39_18</name>
    <dbReference type="NCBI Taxonomy" id="1974883"/>
    <lineage>
        <taxon>Bacteria</taxon>
        <taxon>Candidatus Shapironibacteriota</taxon>
    </lineage>
</organism>
<gene>
    <name evidence="1" type="ORF">COT44_03645</name>
</gene>
<name>A0A2M6XC98_9BACT</name>
<reference evidence="2" key="1">
    <citation type="submission" date="2017-09" db="EMBL/GenBank/DDBJ databases">
        <title>Depth-based differentiation of microbial function through sediment-hosted aquifers and enrichment of novel symbionts in the deep terrestrial subsurface.</title>
        <authorList>
            <person name="Probst A.J."/>
            <person name="Ladd B."/>
            <person name="Jarett J.K."/>
            <person name="Geller-Mcgrath D.E."/>
            <person name="Sieber C.M.K."/>
            <person name="Emerson J.B."/>
            <person name="Anantharaman K."/>
            <person name="Thomas B.C."/>
            <person name="Malmstrom R."/>
            <person name="Stieglmeier M."/>
            <person name="Klingl A."/>
            <person name="Woyke T."/>
            <person name="Ryan C.M."/>
            <person name="Banfield J.F."/>
        </authorList>
    </citation>
    <scope>NUCLEOTIDE SEQUENCE [LARGE SCALE GENOMIC DNA]</scope>
</reference>
<dbReference type="Proteomes" id="UP000228996">
    <property type="component" value="Unassembled WGS sequence"/>
</dbReference>